<dbReference type="EMBL" id="JAAZCD010000096">
    <property type="protein sequence ID" value="NLD31440.1"/>
    <property type="molecule type" value="Genomic_DNA"/>
</dbReference>
<dbReference type="RefSeq" id="WP_276645020.1">
    <property type="nucleotide sequence ID" value="NZ_JAAZCD010000096.1"/>
</dbReference>
<comment type="caution">
    <text evidence="1">The sequence shown here is derived from an EMBL/GenBank/DDBJ whole genome shotgun (WGS) entry which is preliminary data.</text>
</comment>
<sequence>MKFLNTSANFSDDKKTTHMKNKAKKDFYYGTKGDYSATSIRFGQTLQDPTQFVLAGKHMYPVAVAAPGAFSVHNALAVIGAADQLGYPKDAALSVLAGFSVAGRAESLPA</sequence>
<dbReference type="AlphaFoldDB" id="A0A847D455"/>
<evidence type="ECO:0000313" key="2">
    <source>
        <dbReference type="Proteomes" id="UP000589373"/>
    </source>
</evidence>
<dbReference type="SUPFAM" id="SSF53623">
    <property type="entry name" value="MurD-like peptide ligases, catalytic domain"/>
    <property type="match status" value="1"/>
</dbReference>
<dbReference type="InterPro" id="IPR036565">
    <property type="entry name" value="Mur-like_cat_sf"/>
</dbReference>
<reference evidence="1 2" key="1">
    <citation type="journal article" date="2020" name="Biotechnol. Biofuels">
        <title>New insights from the biogas microbiome by comprehensive genome-resolved metagenomics of nearly 1600 species originating from multiple anaerobic digesters.</title>
        <authorList>
            <person name="Campanaro S."/>
            <person name="Treu L."/>
            <person name="Rodriguez-R L.M."/>
            <person name="Kovalovszki A."/>
            <person name="Ziels R.M."/>
            <person name="Maus I."/>
            <person name="Zhu X."/>
            <person name="Kougias P.G."/>
            <person name="Basile A."/>
            <person name="Luo G."/>
            <person name="Schluter A."/>
            <person name="Konstantinidis K.T."/>
            <person name="Angelidaki I."/>
        </authorList>
    </citation>
    <scope>NUCLEOTIDE SEQUENCE [LARGE SCALE GENOMIC DNA]</scope>
    <source>
        <strain evidence="1">AS07pgkLD_105</strain>
    </source>
</reference>
<accession>A0A847D455</accession>
<dbReference type="Proteomes" id="UP000589373">
    <property type="component" value="Unassembled WGS sequence"/>
</dbReference>
<proteinExistence type="predicted"/>
<organism evidence="1 2">
    <name type="scientific">Trichococcus flocculiformis</name>
    <dbReference type="NCBI Taxonomy" id="82803"/>
    <lineage>
        <taxon>Bacteria</taxon>
        <taxon>Bacillati</taxon>
        <taxon>Bacillota</taxon>
        <taxon>Bacilli</taxon>
        <taxon>Lactobacillales</taxon>
        <taxon>Carnobacteriaceae</taxon>
        <taxon>Trichococcus</taxon>
    </lineage>
</organism>
<feature type="non-terminal residue" evidence="1">
    <location>
        <position position="110"/>
    </location>
</feature>
<gene>
    <name evidence="1" type="ORF">GX662_04175</name>
</gene>
<dbReference type="Gene3D" id="3.40.1190.10">
    <property type="entry name" value="Mur-like, catalytic domain"/>
    <property type="match status" value="1"/>
</dbReference>
<protein>
    <submittedName>
        <fullName evidence="1">Uncharacterized protein</fullName>
    </submittedName>
</protein>
<evidence type="ECO:0000313" key="1">
    <source>
        <dbReference type="EMBL" id="NLD31440.1"/>
    </source>
</evidence>
<name>A0A847D455_9LACT</name>
<dbReference type="GO" id="GO:0005524">
    <property type="term" value="F:ATP binding"/>
    <property type="evidence" value="ECO:0007669"/>
    <property type="project" value="InterPro"/>
</dbReference>